<feature type="transmembrane region" description="Helical" evidence="8">
    <location>
        <begin position="312"/>
        <end position="332"/>
    </location>
</feature>
<feature type="transmembrane region" description="Helical" evidence="8">
    <location>
        <begin position="416"/>
        <end position="438"/>
    </location>
</feature>
<evidence type="ECO:0000256" key="3">
    <source>
        <dbReference type="ARBA" id="ARBA00022448"/>
    </source>
</evidence>
<evidence type="ECO:0000256" key="1">
    <source>
        <dbReference type="ARBA" id="ARBA00004141"/>
    </source>
</evidence>
<proteinExistence type="inferred from homology"/>
<dbReference type="GO" id="GO:0016020">
    <property type="term" value="C:membrane"/>
    <property type="evidence" value="ECO:0007669"/>
    <property type="project" value="UniProtKB-SubCell"/>
</dbReference>
<keyword evidence="3" id="KW-0813">Transport</keyword>
<dbReference type="InterPro" id="IPR036259">
    <property type="entry name" value="MFS_trans_sf"/>
</dbReference>
<dbReference type="Gene3D" id="1.20.1250.20">
    <property type="entry name" value="MFS general substrate transporter like domains"/>
    <property type="match status" value="2"/>
</dbReference>
<dbReference type="GeneID" id="9576814"/>
<protein>
    <submittedName>
        <fullName evidence="10">MFS myo-inositol transporter, putative</fullName>
    </submittedName>
</protein>
<comment type="subcellular location">
    <subcellularLocation>
        <location evidence="1">Membrane</location>
        <topology evidence="1">Multi-pass membrane protein</topology>
    </subcellularLocation>
</comment>
<dbReference type="PANTHER" id="PTHR48020:SF12">
    <property type="entry name" value="PROTON MYO-INOSITOL COTRANSPORTER"/>
    <property type="match status" value="1"/>
</dbReference>
<keyword evidence="5 8" id="KW-1133">Transmembrane helix</keyword>
<comment type="similarity">
    <text evidence="2">Belongs to the major facilitator superfamily. Sugar transporter (TC 2.A.1.1) family.</text>
</comment>
<feature type="transmembrane region" description="Helical" evidence="8">
    <location>
        <begin position="49"/>
        <end position="69"/>
    </location>
</feature>
<reference evidence="11" key="1">
    <citation type="journal article" date="2011" name="Genome Biol.">
        <title>Comparative and functional genomics provide insights into the pathogenicity of dermatophytic fungi.</title>
        <authorList>
            <person name="Burmester A."/>
            <person name="Shelest E."/>
            <person name="Gloeckner G."/>
            <person name="Heddergott C."/>
            <person name="Schindler S."/>
            <person name="Staib P."/>
            <person name="Heidel A."/>
            <person name="Felder M."/>
            <person name="Petzold A."/>
            <person name="Szafranski K."/>
            <person name="Feuermann M."/>
            <person name="Pedruzzi I."/>
            <person name="Priebe S."/>
            <person name="Groth M."/>
            <person name="Winkler R."/>
            <person name="Li W."/>
            <person name="Kniemeyer O."/>
            <person name="Schroeckh V."/>
            <person name="Hertweck C."/>
            <person name="Hube B."/>
            <person name="White T.C."/>
            <person name="Platzer M."/>
            <person name="Guthke R."/>
            <person name="Heitman J."/>
            <person name="Woestemeyer J."/>
            <person name="Zipfel P.F."/>
            <person name="Monod M."/>
            <person name="Brakhage A.A."/>
        </authorList>
    </citation>
    <scope>NUCLEOTIDE SEQUENCE [LARGE SCALE GENOMIC DNA]</scope>
    <source>
        <strain evidence="11">HKI 0517</strain>
    </source>
</reference>
<dbReference type="InterPro" id="IPR005828">
    <property type="entry name" value="MFS_sugar_transport-like"/>
</dbReference>
<feature type="transmembrane region" description="Helical" evidence="8">
    <location>
        <begin position="381"/>
        <end position="404"/>
    </location>
</feature>
<evidence type="ECO:0000256" key="2">
    <source>
        <dbReference type="ARBA" id="ARBA00010992"/>
    </source>
</evidence>
<gene>
    <name evidence="10" type="ORF">TRV_04160</name>
</gene>
<name>D4DAL3_TRIVH</name>
<keyword evidence="4 8" id="KW-0812">Transmembrane</keyword>
<evidence type="ECO:0000313" key="10">
    <source>
        <dbReference type="EMBL" id="EFE41112.1"/>
    </source>
</evidence>
<dbReference type="KEGG" id="tve:TRV_04160"/>
<dbReference type="HOGENOM" id="CLU_001265_30_5_1"/>
<dbReference type="OrthoDB" id="6339427at2759"/>
<dbReference type="PRINTS" id="PR00171">
    <property type="entry name" value="SUGRTRNSPORT"/>
</dbReference>
<dbReference type="InterPro" id="IPR003663">
    <property type="entry name" value="Sugar/inositol_transpt"/>
</dbReference>
<evidence type="ECO:0000259" key="9">
    <source>
        <dbReference type="PROSITE" id="PS50850"/>
    </source>
</evidence>
<accession>D4DAL3</accession>
<dbReference type="GO" id="GO:0005366">
    <property type="term" value="F:myo-inositol:proton symporter activity"/>
    <property type="evidence" value="ECO:0007669"/>
    <property type="project" value="TreeGrafter"/>
</dbReference>
<dbReference type="Pfam" id="PF00083">
    <property type="entry name" value="Sugar_tr"/>
    <property type="match status" value="2"/>
</dbReference>
<feature type="transmembrane region" description="Helical" evidence="8">
    <location>
        <begin position="81"/>
        <end position="101"/>
    </location>
</feature>
<evidence type="ECO:0000256" key="4">
    <source>
        <dbReference type="ARBA" id="ARBA00022692"/>
    </source>
</evidence>
<organism evidence="10 11">
    <name type="scientific">Trichophyton verrucosum (strain HKI 0517)</name>
    <dbReference type="NCBI Taxonomy" id="663202"/>
    <lineage>
        <taxon>Eukaryota</taxon>
        <taxon>Fungi</taxon>
        <taxon>Dikarya</taxon>
        <taxon>Ascomycota</taxon>
        <taxon>Pezizomycotina</taxon>
        <taxon>Eurotiomycetes</taxon>
        <taxon>Eurotiomycetidae</taxon>
        <taxon>Onygenales</taxon>
        <taxon>Arthrodermataceae</taxon>
        <taxon>Trichophyton</taxon>
    </lineage>
</organism>
<feature type="transmembrane region" description="Helical" evidence="8">
    <location>
        <begin position="165"/>
        <end position="184"/>
    </location>
</feature>
<dbReference type="PROSITE" id="PS50850">
    <property type="entry name" value="MFS"/>
    <property type="match status" value="1"/>
</dbReference>
<feature type="domain" description="Major facilitator superfamily (MFS) profile" evidence="9">
    <location>
        <begin position="47"/>
        <end position="472"/>
    </location>
</feature>
<comment type="caution">
    <text evidence="10">The sequence shown here is derived from an EMBL/GenBank/DDBJ whole genome shotgun (WGS) entry which is preliminary data.</text>
</comment>
<feature type="transmembrane region" description="Helical" evidence="8">
    <location>
        <begin position="276"/>
        <end position="300"/>
    </location>
</feature>
<evidence type="ECO:0000256" key="5">
    <source>
        <dbReference type="ARBA" id="ARBA00022989"/>
    </source>
</evidence>
<dbReference type="SUPFAM" id="SSF103473">
    <property type="entry name" value="MFS general substrate transporter"/>
    <property type="match status" value="1"/>
</dbReference>
<dbReference type="GO" id="GO:1904679">
    <property type="term" value="P:myo-inositol import across plasma membrane"/>
    <property type="evidence" value="ECO:0007669"/>
    <property type="project" value="TreeGrafter"/>
</dbReference>
<dbReference type="PANTHER" id="PTHR48020">
    <property type="entry name" value="PROTON MYO-INOSITOL COTRANSPORTER"/>
    <property type="match status" value="1"/>
</dbReference>
<dbReference type="AlphaFoldDB" id="D4DAL3"/>
<dbReference type="InterPro" id="IPR020846">
    <property type="entry name" value="MFS_dom"/>
</dbReference>
<dbReference type="InterPro" id="IPR050814">
    <property type="entry name" value="Myo-inositol_Transporter"/>
</dbReference>
<evidence type="ECO:0000256" key="8">
    <source>
        <dbReference type="SAM" id="Phobius"/>
    </source>
</evidence>
<dbReference type="EMBL" id="ACYE01000211">
    <property type="protein sequence ID" value="EFE41112.1"/>
    <property type="molecule type" value="Genomic_DNA"/>
</dbReference>
<dbReference type="RefSeq" id="XP_003021730.1">
    <property type="nucleotide sequence ID" value="XM_003021684.1"/>
</dbReference>
<feature type="region of interest" description="Disordered" evidence="7">
    <location>
        <begin position="1"/>
        <end position="38"/>
    </location>
</feature>
<dbReference type="Proteomes" id="UP000008383">
    <property type="component" value="Unassembled WGS sequence"/>
</dbReference>
<evidence type="ECO:0000256" key="6">
    <source>
        <dbReference type="ARBA" id="ARBA00023136"/>
    </source>
</evidence>
<keyword evidence="11" id="KW-1185">Reference proteome</keyword>
<evidence type="ECO:0000256" key="7">
    <source>
        <dbReference type="SAM" id="MobiDB-lite"/>
    </source>
</evidence>
<sequence>MASAKDDTLDATAPLLEGPHHDNTSPSGPGNEAGAAVSADPSATSTATWFIWALTFAAGISGFLFGYEYVQAYLSQRELTILDRSLITSSTSLFALIASPLGGVLGDKVGRKPAIIISGVLFIIGSLWQGITSTVWGMISGRSLVGLAIGMSSLITPLQPGGWRWMVGLGSSPGIIQLLILAFLPETPRWLVRASRVNEARQIMRRVYGDTKQSNQIVEHILRDIKQEVLHASAETDTRPGDSTRASSASTTPRLWLHKVKRTYTELFTIGCHRRALIIACTLQGLQQLCGFNSLMYFAATIFKSLSFSSPTLTSLSVAGTNFVFTFLAYALIDRIGRRRILLYSIPVMVVSLVICAIAFPSTSLGDGGASGTPAPKNSQAAIILLCLTTYTASYASGLGNVPWQQSELFPLSVRSLGSALATGTNWGSNFIIGLTFLPMMRWMGAGWTFFLYALICAIGWVGIWRIYPEMTGLGLEDVRGLLDQGWGVEQSWQIFVARTGMLKNRMYLNHDRNREGYKCTLKKEEQEEEEIKTGITESDGDIYIPTYLAPFPARV</sequence>
<feature type="transmembrane region" description="Helical" evidence="8">
    <location>
        <begin position="450"/>
        <end position="468"/>
    </location>
</feature>
<feature type="transmembrane region" description="Helical" evidence="8">
    <location>
        <begin position="113"/>
        <end position="131"/>
    </location>
</feature>
<feature type="transmembrane region" description="Helical" evidence="8">
    <location>
        <begin position="341"/>
        <end position="361"/>
    </location>
</feature>
<keyword evidence="6 8" id="KW-0472">Membrane</keyword>
<evidence type="ECO:0000313" key="11">
    <source>
        <dbReference type="Proteomes" id="UP000008383"/>
    </source>
</evidence>